<evidence type="ECO:0000256" key="5">
    <source>
        <dbReference type="ARBA" id="ARBA00022989"/>
    </source>
</evidence>
<reference evidence="9" key="1">
    <citation type="submission" date="2021-03" db="EMBL/GenBank/DDBJ databases">
        <title>novel species isolated from a fishpond in China.</title>
        <authorList>
            <person name="Lu H."/>
            <person name="Cai Z."/>
        </authorList>
    </citation>
    <scope>NUCLEOTIDE SEQUENCE</scope>
    <source>
        <strain evidence="9">JCM 30855</strain>
    </source>
</reference>
<comment type="similarity">
    <text evidence="2">Belongs to the acyltransferase 3 family.</text>
</comment>
<keyword evidence="6 7" id="KW-0472">Membrane</keyword>
<feature type="transmembrane region" description="Helical" evidence="7">
    <location>
        <begin position="12"/>
        <end position="29"/>
    </location>
</feature>
<organism evidence="9 10">
    <name type="scientific">Bowmanella dokdonensis</name>
    <dbReference type="NCBI Taxonomy" id="751969"/>
    <lineage>
        <taxon>Bacteria</taxon>
        <taxon>Pseudomonadati</taxon>
        <taxon>Pseudomonadota</taxon>
        <taxon>Gammaproteobacteria</taxon>
        <taxon>Alteromonadales</taxon>
        <taxon>Alteromonadaceae</taxon>
        <taxon>Bowmanella</taxon>
    </lineage>
</organism>
<feature type="transmembrane region" description="Helical" evidence="7">
    <location>
        <begin position="168"/>
        <end position="190"/>
    </location>
</feature>
<feature type="domain" description="Acyltransferase 3" evidence="8">
    <location>
        <begin position="7"/>
        <end position="305"/>
    </location>
</feature>
<comment type="caution">
    <text evidence="9">The sequence shown here is derived from an EMBL/GenBank/DDBJ whole genome shotgun (WGS) entry which is preliminary data.</text>
</comment>
<keyword evidence="4 7" id="KW-0812">Transmembrane</keyword>
<dbReference type="EMBL" id="JAFKCV010000007">
    <property type="protein sequence ID" value="MBN7826255.1"/>
    <property type="molecule type" value="Genomic_DNA"/>
</dbReference>
<evidence type="ECO:0000313" key="10">
    <source>
        <dbReference type="Proteomes" id="UP000664654"/>
    </source>
</evidence>
<dbReference type="GO" id="GO:0016413">
    <property type="term" value="F:O-acetyltransferase activity"/>
    <property type="evidence" value="ECO:0007669"/>
    <property type="project" value="TreeGrafter"/>
</dbReference>
<keyword evidence="10" id="KW-1185">Reference proteome</keyword>
<dbReference type="AlphaFoldDB" id="A0A939DQB1"/>
<evidence type="ECO:0000256" key="1">
    <source>
        <dbReference type="ARBA" id="ARBA00004651"/>
    </source>
</evidence>
<evidence type="ECO:0000256" key="4">
    <source>
        <dbReference type="ARBA" id="ARBA00022692"/>
    </source>
</evidence>
<dbReference type="RefSeq" id="WP_206574369.1">
    <property type="nucleotide sequence ID" value="NZ_JAFKCV010000007.1"/>
</dbReference>
<evidence type="ECO:0000256" key="6">
    <source>
        <dbReference type="ARBA" id="ARBA00023136"/>
    </source>
</evidence>
<evidence type="ECO:0000313" key="9">
    <source>
        <dbReference type="EMBL" id="MBN7826255.1"/>
    </source>
</evidence>
<feature type="transmembrane region" description="Helical" evidence="7">
    <location>
        <begin position="226"/>
        <end position="244"/>
    </location>
</feature>
<name>A0A939DQB1_9ALTE</name>
<evidence type="ECO:0000259" key="8">
    <source>
        <dbReference type="Pfam" id="PF01757"/>
    </source>
</evidence>
<feature type="transmembrane region" description="Helical" evidence="7">
    <location>
        <begin position="119"/>
        <end position="136"/>
    </location>
</feature>
<protein>
    <submittedName>
        <fullName evidence="9">Acyltransferase family protein</fullName>
    </submittedName>
</protein>
<comment type="subcellular location">
    <subcellularLocation>
        <location evidence="1">Cell membrane</location>
        <topology evidence="1">Multi-pass membrane protein</topology>
    </subcellularLocation>
</comment>
<keyword evidence="3" id="KW-1003">Cell membrane</keyword>
<evidence type="ECO:0000256" key="2">
    <source>
        <dbReference type="ARBA" id="ARBA00007400"/>
    </source>
</evidence>
<dbReference type="Pfam" id="PF01757">
    <property type="entry name" value="Acyl_transf_3"/>
    <property type="match status" value="1"/>
</dbReference>
<dbReference type="GO" id="GO:0009246">
    <property type="term" value="P:enterobacterial common antigen biosynthetic process"/>
    <property type="evidence" value="ECO:0007669"/>
    <property type="project" value="TreeGrafter"/>
</dbReference>
<accession>A0A939DQB1</accession>
<gene>
    <name evidence="9" type="ORF">J0A66_13550</name>
</gene>
<proteinExistence type="inferred from homology"/>
<evidence type="ECO:0000256" key="7">
    <source>
        <dbReference type="SAM" id="Phobius"/>
    </source>
</evidence>
<feature type="transmembrane region" description="Helical" evidence="7">
    <location>
        <begin position="49"/>
        <end position="66"/>
    </location>
</feature>
<feature type="transmembrane region" description="Helical" evidence="7">
    <location>
        <begin position="78"/>
        <end position="99"/>
    </location>
</feature>
<feature type="transmembrane region" description="Helical" evidence="7">
    <location>
        <begin position="265"/>
        <end position="285"/>
    </location>
</feature>
<keyword evidence="9" id="KW-0808">Transferase</keyword>
<dbReference type="PANTHER" id="PTHR40074">
    <property type="entry name" value="O-ACETYLTRANSFERASE WECH"/>
    <property type="match status" value="1"/>
</dbReference>
<dbReference type="Proteomes" id="UP000664654">
    <property type="component" value="Unassembled WGS sequence"/>
</dbReference>
<keyword evidence="5 7" id="KW-1133">Transmembrane helix</keyword>
<evidence type="ECO:0000256" key="3">
    <source>
        <dbReference type="ARBA" id="ARBA00022475"/>
    </source>
</evidence>
<feature type="transmembrane region" description="Helical" evidence="7">
    <location>
        <begin position="202"/>
        <end position="220"/>
    </location>
</feature>
<dbReference type="GO" id="GO:0005886">
    <property type="term" value="C:plasma membrane"/>
    <property type="evidence" value="ECO:0007669"/>
    <property type="project" value="UniProtKB-SubCell"/>
</dbReference>
<keyword evidence="9" id="KW-0012">Acyltransferase</keyword>
<dbReference type="InterPro" id="IPR002656">
    <property type="entry name" value="Acyl_transf_3_dom"/>
</dbReference>
<feature type="transmembrane region" description="Helical" evidence="7">
    <location>
        <begin position="143"/>
        <end position="162"/>
    </location>
</feature>
<dbReference type="PANTHER" id="PTHR40074:SF4">
    <property type="entry name" value="INNER MEMBRANE PROTEIN YCFT"/>
    <property type="match status" value="1"/>
</dbReference>
<sequence length="338" mass="38021">MTQARENWIDGVKGLTISLVVLHHVLMGINAGPGFPEGLMEIYLLTTPIRMPLFFLVAGFFARQALTSDLAAFVDKKVLYFAYFFLLWNSISVVSRYLLGNFTNNQVELAQLGRFLWEPSYTLWFLYALLLAFSVARLTRSVPFWLQLAGALLLAFVVGFGQSDALPYVFTGTIRFYPFFLCGCYGSTMIRRAVRSGTWSDILCFTVGYLGLAFLAYRFFAVANPLLYYPMAILSSAAIMCLVCKLDRTAPGRLLQYVGERSLPIYLMHFIPAAGVRVVATKLGFADYPVMILLVGTPVAILACLGVNAWLKRTPRLTFLIRRPDWCHYRPASRQMAI</sequence>
<feature type="transmembrane region" description="Helical" evidence="7">
    <location>
        <begin position="291"/>
        <end position="311"/>
    </location>
</feature>